<evidence type="ECO:0000256" key="1">
    <source>
        <dbReference type="ARBA" id="ARBA00023125"/>
    </source>
</evidence>
<dbReference type="Gene3D" id="1.10.260.40">
    <property type="entry name" value="lambda repressor-like DNA-binding domains"/>
    <property type="match status" value="1"/>
</dbReference>
<dbReference type="Pfam" id="PF01381">
    <property type="entry name" value="HTH_3"/>
    <property type="match status" value="1"/>
</dbReference>
<dbReference type="SUPFAM" id="SSF47413">
    <property type="entry name" value="lambda repressor-like DNA-binding domains"/>
    <property type="match status" value="1"/>
</dbReference>
<accession>A0A0K2LAY9</accession>
<dbReference type="InterPro" id="IPR050807">
    <property type="entry name" value="TransReg_Diox_bact_type"/>
</dbReference>
<organism evidence="3 4">
    <name type="scientific">Companilactobacillus heilongjiangensis</name>
    <dbReference type="NCBI Taxonomy" id="1074467"/>
    <lineage>
        <taxon>Bacteria</taxon>
        <taxon>Bacillati</taxon>
        <taxon>Bacillota</taxon>
        <taxon>Bacilli</taxon>
        <taxon>Lactobacillales</taxon>
        <taxon>Lactobacillaceae</taxon>
        <taxon>Companilactobacillus</taxon>
    </lineage>
</organism>
<dbReference type="RefSeq" id="WP_041499311.1">
    <property type="nucleotide sequence ID" value="NZ_BJDV01000008.1"/>
</dbReference>
<dbReference type="EMBL" id="CP012559">
    <property type="protein sequence ID" value="ALB28472.1"/>
    <property type="molecule type" value="Genomic_DNA"/>
</dbReference>
<keyword evidence="4" id="KW-1185">Reference proteome</keyword>
<feature type="domain" description="HTH cro/C1-type" evidence="2">
    <location>
        <begin position="9"/>
        <end position="64"/>
    </location>
</feature>
<sequence>MIDEIGKIIRDKRQSLGLTIEQLAEKADVSESLVSQLERGVNNNISINKLERISTAMNLKLSDIFNEPANNGIKYLELLDFLASLPRDKREVLSEKILELLSTMNNL</sequence>
<dbReference type="OrthoDB" id="1859224at2"/>
<protein>
    <recommendedName>
        <fullName evidence="2">HTH cro/C1-type domain-containing protein</fullName>
    </recommendedName>
</protein>
<dbReference type="GO" id="GO:0003677">
    <property type="term" value="F:DNA binding"/>
    <property type="evidence" value="ECO:0007669"/>
    <property type="project" value="UniProtKB-KW"/>
</dbReference>
<dbReference type="Proteomes" id="UP000061546">
    <property type="component" value="Chromosome"/>
</dbReference>
<evidence type="ECO:0000259" key="2">
    <source>
        <dbReference type="PROSITE" id="PS50943"/>
    </source>
</evidence>
<dbReference type="PROSITE" id="PS50943">
    <property type="entry name" value="HTH_CROC1"/>
    <property type="match status" value="1"/>
</dbReference>
<evidence type="ECO:0000313" key="4">
    <source>
        <dbReference type="Proteomes" id="UP000061546"/>
    </source>
</evidence>
<keyword evidence="1" id="KW-0238">DNA-binding</keyword>
<dbReference type="STRING" id="1074467.JP39_03345"/>
<reference evidence="3 4" key="1">
    <citation type="submission" date="2015-08" db="EMBL/GenBank/DDBJ databases">
        <title>Genomic sequence of Lactobacillus heilongjiangensis DSM 28069, isolated from Chinese traditional pickle.</title>
        <authorList>
            <person name="Jiang X."/>
            <person name="Zheng B."/>
            <person name="Cheng H."/>
        </authorList>
    </citation>
    <scope>NUCLEOTIDE SEQUENCE [LARGE SCALE GENOMIC DNA]</scope>
    <source>
        <strain evidence="3 4">DSM 28069</strain>
    </source>
</reference>
<gene>
    <name evidence="3" type="ORF">JP39_03345</name>
</gene>
<dbReference type="AlphaFoldDB" id="A0A0K2LAY9"/>
<dbReference type="GO" id="GO:0005829">
    <property type="term" value="C:cytosol"/>
    <property type="evidence" value="ECO:0007669"/>
    <property type="project" value="TreeGrafter"/>
</dbReference>
<evidence type="ECO:0000313" key="3">
    <source>
        <dbReference type="EMBL" id="ALB28472.1"/>
    </source>
</evidence>
<dbReference type="PANTHER" id="PTHR46797:SF1">
    <property type="entry name" value="METHYLPHOSPHONATE SYNTHASE"/>
    <property type="match status" value="1"/>
</dbReference>
<dbReference type="CDD" id="cd00093">
    <property type="entry name" value="HTH_XRE"/>
    <property type="match status" value="1"/>
</dbReference>
<dbReference type="GO" id="GO:0003700">
    <property type="term" value="F:DNA-binding transcription factor activity"/>
    <property type="evidence" value="ECO:0007669"/>
    <property type="project" value="TreeGrafter"/>
</dbReference>
<dbReference type="InterPro" id="IPR001387">
    <property type="entry name" value="Cro/C1-type_HTH"/>
</dbReference>
<name>A0A0K2LAY9_9LACO</name>
<proteinExistence type="predicted"/>
<dbReference type="PANTHER" id="PTHR46797">
    <property type="entry name" value="HTH-TYPE TRANSCRIPTIONAL REGULATOR"/>
    <property type="match status" value="1"/>
</dbReference>
<dbReference type="InterPro" id="IPR010982">
    <property type="entry name" value="Lambda_DNA-bd_dom_sf"/>
</dbReference>
<dbReference type="SMART" id="SM00530">
    <property type="entry name" value="HTH_XRE"/>
    <property type="match status" value="1"/>
</dbReference>
<dbReference type="KEGG" id="lhi:JP39_03345"/>